<organism evidence="2 3">
    <name type="scientific">Actinomadura viridis</name>
    <dbReference type="NCBI Taxonomy" id="58110"/>
    <lineage>
        <taxon>Bacteria</taxon>
        <taxon>Bacillati</taxon>
        <taxon>Actinomycetota</taxon>
        <taxon>Actinomycetes</taxon>
        <taxon>Streptosporangiales</taxon>
        <taxon>Thermomonosporaceae</taxon>
        <taxon>Actinomadura</taxon>
    </lineage>
</organism>
<protein>
    <submittedName>
        <fullName evidence="2">Uncharacterized protein</fullName>
    </submittedName>
</protein>
<proteinExistence type="predicted"/>
<evidence type="ECO:0000313" key="3">
    <source>
        <dbReference type="Proteomes" id="UP000614047"/>
    </source>
</evidence>
<feature type="compositionally biased region" description="Basic and acidic residues" evidence="1">
    <location>
        <begin position="52"/>
        <end position="62"/>
    </location>
</feature>
<dbReference type="Proteomes" id="UP000614047">
    <property type="component" value="Unassembled WGS sequence"/>
</dbReference>
<evidence type="ECO:0000313" key="2">
    <source>
        <dbReference type="EMBL" id="MBG6086683.1"/>
    </source>
</evidence>
<evidence type="ECO:0000256" key="1">
    <source>
        <dbReference type="SAM" id="MobiDB-lite"/>
    </source>
</evidence>
<gene>
    <name evidence="2" type="ORF">IW256_000796</name>
</gene>
<keyword evidence="3" id="KW-1185">Reference proteome</keyword>
<dbReference type="EMBL" id="JADOUA010000001">
    <property type="protein sequence ID" value="MBG6086683.1"/>
    <property type="molecule type" value="Genomic_DNA"/>
</dbReference>
<feature type="region of interest" description="Disordered" evidence="1">
    <location>
        <begin position="42"/>
        <end position="68"/>
    </location>
</feature>
<sequence>MFVMLALITLAVLVPLLGADSRDGLDWAPGHFWRRRLSSARIRKPGSPARAGEGRGAADHRRSVPAAG</sequence>
<name>A0A931DDM8_9ACTN</name>
<comment type="caution">
    <text evidence="2">The sequence shown here is derived from an EMBL/GenBank/DDBJ whole genome shotgun (WGS) entry which is preliminary data.</text>
</comment>
<dbReference type="AlphaFoldDB" id="A0A931DDM8"/>
<reference evidence="2" key="1">
    <citation type="submission" date="2020-11" db="EMBL/GenBank/DDBJ databases">
        <title>Sequencing the genomes of 1000 actinobacteria strains.</title>
        <authorList>
            <person name="Klenk H.-P."/>
        </authorList>
    </citation>
    <scope>NUCLEOTIDE SEQUENCE</scope>
    <source>
        <strain evidence="2">DSM 43175</strain>
    </source>
</reference>
<accession>A0A931DDM8</accession>